<feature type="domain" description="GGDEF" evidence="5">
    <location>
        <begin position="711"/>
        <end position="851"/>
    </location>
</feature>
<feature type="domain" description="PAC" evidence="3">
    <location>
        <begin position="504"/>
        <end position="557"/>
    </location>
</feature>
<keyword evidence="1" id="KW-1133">Transmembrane helix</keyword>
<dbReference type="SMART" id="SM00052">
    <property type="entry name" value="EAL"/>
    <property type="match status" value="1"/>
</dbReference>
<proteinExistence type="predicted"/>
<organism evidence="6 7">
    <name type="scientific">Hydrogenophaga defluvii</name>
    <dbReference type="NCBI Taxonomy" id="249410"/>
    <lineage>
        <taxon>Bacteria</taxon>
        <taxon>Pseudomonadati</taxon>
        <taxon>Pseudomonadota</taxon>
        <taxon>Betaproteobacteria</taxon>
        <taxon>Burkholderiales</taxon>
        <taxon>Comamonadaceae</taxon>
        <taxon>Hydrogenophaga</taxon>
    </lineage>
</organism>
<feature type="transmembrane region" description="Helical" evidence="1">
    <location>
        <begin position="91"/>
        <end position="113"/>
    </location>
</feature>
<reference evidence="7" key="1">
    <citation type="journal article" date="2019" name="Int. J. Syst. Evol. Microbiol.">
        <title>The Global Catalogue of Microorganisms (GCM) 10K type strain sequencing project: providing services to taxonomists for standard genome sequencing and annotation.</title>
        <authorList>
            <consortium name="The Broad Institute Genomics Platform"/>
            <consortium name="The Broad Institute Genome Sequencing Center for Infectious Disease"/>
            <person name="Wu L."/>
            <person name="Ma J."/>
        </authorList>
    </citation>
    <scope>NUCLEOTIDE SEQUENCE [LARGE SCALE GENOMIC DNA]</scope>
    <source>
        <strain evidence="7">CCUG 53903</strain>
    </source>
</reference>
<feature type="transmembrane region" description="Helical" evidence="1">
    <location>
        <begin position="46"/>
        <end position="71"/>
    </location>
</feature>
<dbReference type="PANTHER" id="PTHR44757">
    <property type="entry name" value="DIGUANYLATE CYCLASE DGCP"/>
    <property type="match status" value="1"/>
</dbReference>
<protein>
    <submittedName>
        <fullName evidence="6">EAL domain-containing protein</fullName>
    </submittedName>
</protein>
<dbReference type="InterPro" id="IPR035965">
    <property type="entry name" value="PAS-like_dom_sf"/>
</dbReference>
<evidence type="ECO:0000313" key="7">
    <source>
        <dbReference type="Proteomes" id="UP001596457"/>
    </source>
</evidence>
<dbReference type="InterPro" id="IPR000160">
    <property type="entry name" value="GGDEF_dom"/>
</dbReference>
<dbReference type="Proteomes" id="UP001596457">
    <property type="component" value="Unassembled WGS sequence"/>
</dbReference>
<evidence type="ECO:0000259" key="5">
    <source>
        <dbReference type="PROSITE" id="PS50887"/>
    </source>
</evidence>
<evidence type="ECO:0000259" key="2">
    <source>
        <dbReference type="PROSITE" id="PS50112"/>
    </source>
</evidence>
<keyword evidence="7" id="KW-1185">Reference proteome</keyword>
<dbReference type="SUPFAM" id="SSF55073">
    <property type="entry name" value="Nucleotide cyclase"/>
    <property type="match status" value="1"/>
</dbReference>
<dbReference type="Gene3D" id="3.30.70.270">
    <property type="match status" value="1"/>
</dbReference>
<dbReference type="CDD" id="cd01949">
    <property type="entry name" value="GGDEF"/>
    <property type="match status" value="1"/>
</dbReference>
<dbReference type="SUPFAM" id="SSF141868">
    <property type="entry name" value="EAL domain-like"/>
    <property type="match status" value="1"/>
</dbReference>
<feature type="domain" description="EAL" evidence="4">
    <location>
        <begin position="860"/>
        <end position="1112"/>
    </location>
</feature>
<feature type="domain" description="PAC" evidence="3">
    <location>
        <begin position="625"/>
        <end position="679"/>
    </location>
</feature>
<dbReference type="Pfam" id="PF00563">
    <property type="entry name" value="EAL"/>
    <property type="match status" value="1"/>
</dbReference>
<dbReference type="InterPro" id="IPR000700">
    <property type="entry name" value="PAS-assoc_C"/>
</dbReference>
<dbReference type="CDD" id="cd00130">
    <property type="entry name" value="PAS"/>
    <property type="match status" value="2"/>
</dbReference>
<dbReference type="SMART" id="SM00267">
    <property type="entry name" value="GGDEF"/>
    <property type="match status" value="1"/>
</dbReference>
<name>A0ABW2S6X7_9BURK</name>
<accession>A0ABW2S6X7</accession>
<evidence type="ECO:0000313" key="6">
    <source>
        <dbReference type="EMBL" id="MFC7458883.1"/>
    </source>
</evidence>
<dbReference type="InterPro" id="IPR035919">
    <property type="entry name" value="EAL_sf"/>
</dbReference>
<evidence type="ECO:0000259" key="3">
    <source>
        <dbReference type="PROSITE" id="PS50113"/>
    </source>
</evidence>
<dbReference type="InterPro" id="IPR029787">
    <property type="entry name" value="Nucleotide_cyclase"/>
</dbReference>
<dbReference type="InterPro" id="IPR001633">
    <property type="entry name" value="EAL_dom"/>
</dbReference>
<dbReference type="PROSITE" id="PS50887">
    <property type="entry name" value="GGDEF"/>
    <property type="match status" value="1"/>
</dbReference>
<dbReference type="PROSITE" id="PS50113">
    <property type="entry name" value="PAC"/>
    <property type="match status" value="2"/>
</dbReference>
<dbReference type="Pfam" id="PF13426">
    <property type="entry name" value="PAS_9"/>
    <property type="match status" value="2"/>
</dbReference>
<evidence type="ECO:0000256" key="1">
    <source>
        <dbReference type="SAM" id="Phobius"/>
    </source>
</evidence>
<dbReference type="InterPro" id="IPR001610">
    <property type="entry name" value="PAC"/>
</dbReference>
<dbReference type="RefSeq" id="WP_382197717.1">
    <property type="nucleotide sequence ID" value="NZ_JBHTBZ010000003.1"/>
</dbReference>
<dbReference type="InterPro" id="IPR000014">
    <property type="entry name" value="PAS"/>
</dbReference>
<keyword evidence="1" id="KW-0812">Transmembrane</keyword>
<feature type="domain" description="PAS" evidence="2">
    <location>
        <begin position="554"/>
        <end position="600"/>
    </location>
</feature>
<gene>
    <name evidence="6" type="ORF">ACFQU0_00380</name>
</gene>
<dbReference type="PANTHER" id="PTHR44757:SF2">
    <property type="entry name" value="BIOFILM ARCHITECTURE MAINTENANCE PROTEIN MBAA"/>
    <property type="match status" value="1"/>
</dbReference>
<dbReference type="CDD" id="cd01948">
    <property type="entry name" value="EAL"/>
    <property type="match status" value="1"/>
</dbReference>
<dbReference type="SUPFAM" id="SSF55785">
    <property type="entry name" value="PYP-like sensor domain (PAS domain)"/>
    <property type="match status" value="2"/>
</dbReference>
<feature type="domain" description="PAS" evidence="2">
    <location>
        <begin position="423"/>
        <end position="479"/>
    </location>
</feature>
<keyword evidence="1" id="KW-0472">Membrane</keyword>
<sequence>MSLPLRFRSRLQGHFQPLSVALIYGVLASLWILLSDRAVGWLFKDPALVLLASTTKGWLFVGVTTALVFVLLLRRERHTPDTPAPVRSLPWWGLAGLLLLVLAATGLAINGVWRGEREQASKQLLAISESKAREVALWYSERQHDAHWLQADKDLQVNWLIWLHTRAPSALDALGQHLAGHLNDGHFRRASLLRPDGTVVWHSGGPTHAQEPEIKAGLARALQLNSTERVGPWTDSSGQLRLAFLAPVAADSESPAVVVLHLDPPPHLHPALAQWPLPQETAEAFLFTQEADQVRFLSARKFITADSHEHHLPLNTPELFTARVLRGDAQPNTVLDGLDYRGMAALGVVRAIEGTDWWLLAKQDRVELMGDAVLRSLWLMLLGLLSLLSASALVYLLTQRRHLQDMAHSYTTLQHMQAELGNSEARYRLLAENSVDVVWLYDLQRSQMVYISPSVEKMLGYRPDELVGHDALTLLLTPEAQTFAVGRLQARQQALAQGDTEAMSSVDELMHRHKDGHLVCVELVTTFVTNGQQQVLQLQGVSRDVTARKAAQTQITQLSQATEQSPASVIITNLRGEIEYVNAAFERNTGYTRQDVVGRNPRFLQSGQTPSGTYKTMWKALRAGDHWDGEVINRRRDGTLTVQSVTTAPVRGDTGAIERYLSVQLDVTAQREAEATAHRLAWFDPLTGLPNRHRLLTELANSLAADRRQGGHSAIVLINLDRFKTVNEALGHAAGDALLRQLTQRLGQLQAPGDMLARLGADEFALLQHAQEQQAAATSATALRTAQAVHAALVAPFALESGETINVTASVGVALLPHDATDTPGDVLRRADTALHRAKAGGGQQSAFFDAAMGQVVSERFAVEQDLRRGLAAQELRLYLQPQVNRQGHMVSAEALVRWQHPDKGLVPPGTFIGVAEESDLITEVGDWVLTQVCAHLGQLHTQGRRLPIAVNVSPRQFHKADFVPGVLQALEQAGAQPEDLVLEITEGVVIEQVDTVVRKMSQLTQHGVRFSIDDFGTGYSSLAYLKRLPIHELKIDKSFVQDAPHDPSDAALVEAILSVAGHLRLKVVAEGVETQEQADFLNQRANVIHQGYLFGRPAPAAEVLATWSGAPSDGASAA</sequence>
<dbReference type="EMBL" id="JBHTBZ010000003">
    <property type="protein sequence ID" value="MFC7458883.1"/>
    <property type="molecule type" value="Genomic_DNA"/>
</dbReference>
<feature type="transmembrane region" description="Helical" evidence="1">
    <location>
        <begin position="377"/>
        <end position="397"/>
    </location>
</feature>
<evidence type="ECO:0000259" key="4">
    <source>
        <dbReference type="PROSITE" id="PS50883"/>
    </source>
</evidence>
<dbReference type="SMART" id="SM00086">
    <property type="entry name" value="PAC"/>
    <property type="match status" value="2"/>
</dbReference>
<comment type="caution">
    <text evidence="6">The sequence shown here is derived from an EMBL/GenBank/DDBJ whole genome shotgun (WGS) entry which is preliminary data.</text>
</comment>
<dbReference type="PROSITE" id="PS50112">
    <property type="entry name" value="PAS"/>
    <property type="match status" value="2"/>
</dbReference>
<dbReference type="PROSITE" id="PS50883">
    <property type="entry name" value="EAL"/>
    <property type="match status" value="1"/>
</dbReference>
<dbReference type="SMART" id="SM00091">
    <property type="entry name" value="PAS"/>
    <property type="match status" value="2"/>
</dbReference>
<dbReference type="Gene3D" id="3.20.20.450">
    <property type="entry name" value="EAL domain"/>
    <property type="match status" value="1"/>
</dbReference>
<dbReference type="InterPro" id="IPR052155">
    <property type="entry name" value="Biofilm_reg_signaling"/>
</dbReference>
<dbReference type="NCBIfam" id="TIGR00229">
    <property type="entry name" value="sensory_box"/>
    <property type="match status" value="2"/>
</dbReference>
<dbReference type="NCBIfam" id="TIGR00254">
    <property type="entry name" value="GGDEF"/>
    <property type="match status" value="1"/>
</dbReference>
<dbReference type="InterPro" id="IPR043128">
    <property type="entry name" value="Rev_trsase/Diguanyl_cyclase"/>
</dbReference>
<feature type="transmembrane region" description="Helical" evidence="1">
    <location>
        <begin position="15"/>
        <end position="34"/>
    </location>
</feature>
<dbReference type="Pfam" id="PF00990">
    <property type="entry name" value="GGDEF"/>
    <property type="match status" value="1"/>
</dbReference>
<dbReference type="Gene3D" id="3.30.450.20">
    <property type="entry name" value="PAS domain"/>
    <property type="match status" value="2"/>
</dbReference>